<dbReference type="EMBL" id="VYKI01000014">
    <property type="protein sequence ID" value="KAA8997055.1"/>
    <property type="molecule type" value="Genomic_DNA"/>
</dbReference>
<evidence type="ECO:0000313" key="2">
    <source>
        <dbReference type="EMBL" id="KAA8997055.1"/>
    </source>
</evidence>
<organism evidence="2 3">
    <name type="scientific">Stenotrophomonas cyclobalanopsidis</name>
    <dbReference type="NCBI Taxonomy" id="2771362"/>
    <lineage>
        <taxon>Bacteria</taxon>
        <taxon>Pseudomonadati</taxon>
        <taxon>Pseudomonadota</taxon>
        <taxon>Gammaproteobacteria</taxon>
        <taxon>Lysobacterales</taxon>
        <taxon>Lysobacteraceae</taxon>
        <taxon>Stenotrophomonas</taxon>
    </lineage>
</organism>
<evidence type="ECO:0000313" key="3">
    <source>
        <dbReference type="Proteomes" id="UP000326367"/>
    </source>
</evidence>
<evidence type="ECO:0008006" key="4">
    <source>
        <dbReference type="Google" id="ProtNLM"/>
    </source>
</evidence>
<gene>
    <name evidence="2" type="ORF">FJU31_11990</name>
</gene>
<keyword evidence="3" id="KW-1185">Reference proteome</keyword>
<keyword evidence="1" id="KW-0812">Transmembrane</keyword>
<keyword evidence="1" id="KW-0472">Membrane</keyword>
<protein>
    <recommendedName>
        <fullName evidence="4">DUF4175 domain-containing protein</fullName>
    </recommendedName>
</protein>
<feature type="transmembrane region" description="Helical" evidence="1">
    <location>
        <begin position="101"/>
        <end position="121"/>
    </location>
</feature>
<accession>A0ABQ6SZR5</accession>
<keyword evidence="1" id="KW-1133">Transmembrane helix</keyword>
<dbReference type="RefSeq" id="WP_150454949.1">
    <property type="nucleotide sequence ID" value="NZ_VYKI01000014.1"/>
</dbReference>
<name>A0ABQ6SZR5_9GAMM</name>
<proteinExistence type="predicted"/>
<feature type="transmembrane region" description="Helical" evidence="1">
    <location>
        <begin position="79"/>
        <end position="95"/>
    </location>
</feature>
<sequence>MPEMLKTVFLSVVALVGALLALALVSSAGGWLPSLFGLHPGSEAQLGWDLAFTVLGGIAGIAFATYYAPCWPRAHGTSIWTLLALGSGYGLWVMGGDFPRWFAIALLVSLPVQLLGGWWFGRRPSRSATQA</sequence>
<feature type="transmembrane region" description="Helical" evidence="1">
    <location>
        <begin position="46"/>
        <end position="67"/>
    </location>
</feature>
<evidence type="ECO:0000256" key="1">
    <source>
        <dbReference type="SAM" id="Phobius"/>
    </source>
</evidence>
<dbReference type="Proteomes" id="UP000326367">
    <property type="component" value="Unassembled WGS sequence"/>
</dbReference>
<reference evidence="2 3" key="1">
    <citation type="journal article" date="2020" name="Antonie Van Leeuwenhoek">
        <title>Stenotrophomonas cyclobalanopsidis sp. nov., isolated from the leaf spot disease of Cyclobalanopsis patelliformis.</title>
        <authorList>
            <person name="Bian D.R."/>
            <person name="Xue H."/>
            <person name="Piao C.G."/>
            <person name="Li Y."/>
        </authorList>
    </citation>
    <scope>NUCLEOTIDE SEQUENCE [LARGE SCALE GENOMIC DNA]</scope>
    <source>
        <strain evidence="2 3">TPQG1-4</strain>
    </source>
</reference>
<comment type="caution">
    <text evidence="2">The sequence shown here is derived from an EMBL/GenBank/DDBJ whole genome shotgun (WGS) entry which is preliminary data.</text>
</comment>